<dbReference type="GO" id="GO:0043190">
    <property type="term" value="C:ATP-binding cassette (ABC) transporter complex"/>
    <property type="evidence" value="ECO:0007669"/>
    <property type="project" value="InterPro"/>
</dbReference>
<protein>
    <submittedName>
        <fullName evidence="3">Glycine betaine ABC transporter substrate-binding protein</fullName>
    </submittedName>
</protein>
<feature type="domain" description="ABC-type glycine betaine transport system substrate-binding" evidence="2">
    <location>
        <begin position="54"/>
        <end position="317"/>
    </location>
</feature>
<keyword evidence="4" id="KW-1185">Reference proteome</keyword>
<dbReference type="CDD" id="cd13611">
    <property type="entry name" value="PBP2_YehZ"/>
    <property type="match status" value="1"/>
</dbReference>
<dbReference type="Proteomes" id="UP000505377">
    <property type="component" value="Chromosome"/>
</dbReference>
<dbReference type="GO" id="GO:0022857">
    <property type="term" value="F:transmembrane transporter activity"/>
    <property type="evidence" value="ECO:0007669"/>
    <property type="project" value="InterPro"/>
</dbReference>
<dbReference type="KEGG" id="pbro:HOP40_07170"/>
<dbReference type="EMBL" id="CP053564">
    <property type="protein sequence ID" value="QJY45609.1"/>
    <property type="molecule type" value="Genomic_DNA"/>
</dbReference>
<dbReference type="AlphaFoldDB" id="A0A6M6JGV1"/>
<accession>A0A6M6JGV1</accession>
<organism evidence="3 4">
    <name type="scientific">Pseudonocardia broussonetiae</name>
    <dbReference type="NCBI Taxonomy" id="2736640"/>
    <lineage>
        <taxon>Bacteria</taxon>
        <taxon>Bacillati</taxon>
        <taxon>Actinomycetota</taxon>
        <taxon>Actinomycetes</taxon>
        <taxon>Pseudonocardiales</taxon>
        <taxon>Pseudonocardiaceae</taxon>
        <taxon>Pseudonocardia</taxon>
    </lineage>
</organism>
<dbReference type="Pfam" id="PF04069">
    <property type="entry name" value="OpuAC"/>
    <property type="match status" value="1"/>
</dbReference>
<dbReference type="Gene3D" id="3.40.190.120">
    <property type="entry name" value="Osmoprotection protein (prox), domain 2"/>
    <property type="match status" value="1"/>
</dbReference>
<evidence type="ECO:0000313" key="4">
    <source>
        <dbReference type="Proteomes" id="UP000505377"/>
    </source>
</evidence>
<dbReference type="RefSeq" id="WP_172155868.1">
    <property type="nucleotide sequence ID" value="NZ_CP053564.1"/>
</dbReference>
<evidence type="ECO:0000259" key="2">
    <source>
        <dbReference type="Pfam" id="PF04069"/>
    </source>
</evidence>
<feature type="signal peptide" evidence="1">
    <location>
        <begin position="1"/>
        <end position="25"/>
    </location>
</feature>
<feature type="chain" id="PRO_5038962372" evidence="1">
    <location>
        <begin position="26"/>
        <end position="324"/>
    </location>
</feature>
<evidence type="ECO:0000256" key="1">
    <source>
        <dbReference type="SAM" id="SignalP"/>
    </source>
</evidence>
<evidence type="ECO:0000313" key="3">
    <source>
        <dbReference type="EMBL" id="QJY45609.1"/>
    </source>
</evidence>
<dbReference type="Gene3D" id="3.40.190.10">
    <property type="entry name" value="Periplasmic binding protein-like II"/>
    <property type="match status" value="1"/>
</dbReference>
<dbReference type="PROSITE" id="PS51257">
    <property type="entry name" value="PROKAR_LIPOPROTEIN"/>
    <property type="match status" value="1"/>
</dbReference>
<keyword evidence="1" id="KW-0732">Signal</keyword>
<name>A0A6M6JGV1_9PSEU</name>
<dbReference type="SUPFAM" id="SSF53850">
    <property type="entry name" value="Periplasmic binding protein-like II"/>
    <property type="match status" value="1"/>
</dbReference>
<proteinExistence type="predicted"/>
<sequence length="324" mass="34318">MSWTRTGRGRAATAAVTALAAVALAGCGGLEASGPAAAGGGLSEGVSLEGQTYAVGGKDFDEQLILCQVAVAALESVQATVTDRCNTGGTQAARDALLAGDIDLYWDYNGTGWITFLGETTPIADEQEQYVAVRDRDLAENDIHWIGRTPFNNTYAFAVKEEKAAELNLTTLSDMGAYISSGQPGTTCIETEYSSRDDGMAGLQSTYGFQVQPQILQTGAIYQATADGDCLFGLVFTTDGRIPELGLRVLEDDKKYHPNYNASVTVRGEAYDRNPAIAQVFEPITAALDNATMAELNKQVSADGLAPREVARTWLTEQGFIGGA</sequence>
<dbReference type="InterPro" id="IPR007210">
    <property type="entry name" value="ABC_Gly_betaine_transp_sub-bd"/>
</dbReference>
<gene>
    <name evidence="3" type="ORF">HOP40_07170</name>
</gene>
<reference evidence="3 4" key="1">
    <citation type="submission" date="2020-05" db="EMBL/GenBank/DDBJ databases">
        <authorList>
            <person name="Mo P."/>
        </authorList>
    </citation>
    <scope>NUCLEOTIDE SEQUENCE [LARGE SCALE GENOMIC DNA]</scope>
    <source>
        <strain evidence="3 4">Gen01</strain>
    </source>
</reference>